<accession>A0AAN8JGH4</accession>
<dbReference type="Proteomes" id="UP001347796">
    <property type="component" value="Unassembled WGS sequence"/>
</dbReference>
<comment type="caution">
    <text evidence="2">The sequence shown here is derived from an EMBL/GenBank/DDBJ whole genome shotgun (WGS) entry which is preliminary data.</text>
</comment>
<feature type="region of interest" description="Disordered" evidence="1">
    <location>
        <begin position="94"/>
        <end position="129"/>
    </location>
</feature>
<keyword evidence="3" id="KW-1185">Reference proteome</keyword>
<reference evidence="2 3" key="1">
    <citation type="submission" date="2024-01" db="EMBL/GenBank/DDBJ databases">
        <title>The genome of the rayed Mediterranean limpet Patella caerulea (Linnaeus, 1758).</title>
        <authorList>
            <person name="Anh-Thu Weber A."/>
            <person name="Halstead-Nussloch G."/>
        </authorList>
    </citation>
    <scope>NUCLEOTIDE SEQUENCE [LARGE SCALE GENOMIC DNA]</scope>
    <source>
        <strain evidence="2">AATW-2023a</strain>
        <tissue evidence="2">Whole specimen</tissue>
    </source>
</reference>
<evidence type="ECO:0000313" key="2">
    <source>
        <dbReference type="EMBL" id="KAK6173824.1"/>
    </source>
</evidence>
<proteinExistence type="predicted"/>
<feature type="compositionally biased region" description="Low complexity" evidence="1">
    <location>
        <begin position="103"/>
        <end position="129"/>
    </location>
</feature>
<feature type="region of interest" description="Disordered" evidence="1">
    <location>
        <begin position="1"/>
        <end position="29"/>
    </location>
</feature>
<gene>
    <name evidence="2" type="ORF">SNE40_017214</name>
</gene>
<name>A0AAN8JGH4_PATCE</name>
<dbReference type="AlphaFoldDB" id="A0AAN8JGH4"/>
<evidence type="ECO:0000313" key="3">
    <source>
        <dbReference type="Proteomes" id="UP001347796"/>
    </source>
</evidence>
<protein>
    <submittedName>
        <fullName evidence="2">Uncharacterized protein</fullName>
    </submittedName>
</protein>
<sequence>MTVEQSTLPRRVAQQRNSDPASEKTNATSLKVIKERTGVEDIHIINEAISACRTEDGAYKLEDVINTLQADDTVRKLRTSKFVKDVVDAVPKYTNENNAPAKTTSTSTSTTDATTTSSSTHATNTAPSG</sequence>
<dbReference type="EMBL" id="JAZGQO010000011">
    <property type="protein sequence ID" value="KAK6173824.1"/>
    <property type="molecule type" value="Genomic_DNA"/>
</dbReference>
<evidence type="ECO:0000256" key="1">
    <source>
        <dbReference type="SAM" id="MobiDB-lite"/>
    </source>
</evidence>
<organism evidence="2 3">
    <name type="scientific">Patella caerulea</name>
    <name type="common">Rayed Mediterranean limpet</name>
    <dbReference type="NCBI Taxonomy" id="87958"/>
    <lineage>
        <taxon>Eukaryota</taxon>
        <taxon>Metazoa</taxon>
        <taxon>Spiralia</taxon>
        <taxon>Lophotrochozoa</taxon>
        <taxon>Mollusca</taxon>
        <taxon>Gastropoda</taxon>
        <taxon>Patellogastropoda</taxon>
        <taxon>Patelloidea</taxon>
        <taxon>Patellidae</taxon>
        <taxon>Patella</taxon>
    </lineage>
</organism>